<dbReference type="Proteomes" id="UP001642487">
    <property type="component" value="Chromosome 5"/>
</dbReference>
<evidence type="ECO:0000313" key="12">
    <source>
        <dbReference type="EMBL" id="CAK9322420.1"/>
    </source>
</evidence>
<dbReference type="SMART" id="SM00340">
    <property type="entry name" value="HALZ"/>
    <property type="match status" value="1"/>
</dbReference>
<comment type="subcellular location">
    <subcellularLocation>
        <location evidence="1 8 9">Nucleus</location>
    </subcellularLocation>
</comment>
<dbReference type="PANTHER" id="PTHR45714">
    <property type="entry name" value="HOMEOBOX-LEUCINE ZIPPER PROTEIN HAT14"/>
    <property type="match status" value="1"/>
</dbReference>
<evidence type="ECO:0000256" key="5">
    <source>
        <dbReference type="ARBA" id="ARBA00023155"/>
    </source>
</evidence>
<feature type="compositionally biased region" description="Basic and acidic residues" evidence="10">
    <location>
        <begin position="121"/>
        <end position="130"/>
    </location>
</feature>
<feature type="compositionally biased region" description="Acidic residues" evidence="10">
    <location>
        <begin position="131"/>
        <end position="148"/>
    </location>
</feature>
<feature type="DNA-binding region" description="Homeobox" evidence="8">
    <location>
        <begin position="152"/>
        <end position="211"/>
    </location>
</feature>
<name>A0ABP0YS24_9ROSI</name>
<feature type="compositionally biased region" description="Pro residues" evidence="10">
    <location>
        <begin position="13"/>
        <end position="22"/>
    </location>
</feature>
<feature type="region of interest" description="Disordered" evidence="10">
    <location>
        <begin position="121"/>
        <end position="148"/>
    </location>
</feature>
<gene>
    <name evidence="12" type="ORF">CITCOLO1_LOCUS14566</name>
</gene>
<evidence type="ECO:0000256" key="1">
    <source>
        <dbReference type="ARBA" id="ARBA00004123"/>
    </source>
</evidence>
<reference evidence="12 13" key="1">
    <citation type="submission" date="2024-03" db="EMBL/GenBank/DDBJ databases">
        <authorList>
            <person name="Gkanogiannis A."/>
            <person name="Becerra Lopez-Lavalle L."/>
        </authorList>
    </citation>
    <scope>NUCLEOTIDE SEQUENCE [LARGE SCALE GENOMIC DNA]</scope>
</reference>
<dbReference type="InterPro" id="IPR050762">
    <property type="entry name" value="HD-ZIP_Homeobox_LZ_Class_II"/>
</dbReference>
<dbReference type="Gene3D" id="1.10.10.60">
    <property type="entry name" value="Homeodomain-like"/>
    <property type="match status" value="1"/>
</dbReference>
<sequence length="274" mass="30976">MELGLRLGNDPPFVFPQKPPPSSSSSSHPTPLDFSLSFSSILQPPHEHQTHNHKNHNHLLPHSLNSPPPPAATSRRSSQTEGSEGAGVFTEVISGAAAAADGEGGEFGRGNGIVLSTYRNRNEKEEKRENEEEEDEEEEEEVEEEEEEMKLGCRKKLRLSRQQSAFLEESFKQHHTLYPKQKLEVARRLNLLPRQVEVWFQNRRARTKLKQTEVECEYLKKCCATLTQQNTKLQKELQDLRALKTTHSLFMHSPATTLTLCASCERAAATPNSR</sequence>
<dbReference type="Pfam" id="PF00046">
    <property type="entry name" value="Homeodomain"/>
    <property type="match status" value="1"/>
</dbReference>
<dbReference type="InterPro" id="IPR001356">
    <property type="entry name" value="HD"/>
</dbReference>
<proteinExistence type="inferred from homology"/>
<evidence type="ECO:0000256" key="6">
    <source>
        <dbReference type="ARBA" id="ARBA00023163"/>
    </source>
</evidence>
<evidence type="ECO:0000313" key="13">
    <source>
        <dbReference type="Proteomes" id="UP001642487"/>
    </source>
</evidence>
<dbReference type="PROSITE" id="PS00027">
    <property type="entry name" value="HOMEOBOX_1"/>
    <property type="match status" value="1"/>
</dbReference>
<dbReference type="SMART" id="SM00389">
    <property type="entry name" value="HOX"/>
    <property type="match status" value="1"/>
</dbReference>
<keyword evidence="13" id="KW-1185">Reference proteome</keyword>
<evidence type="ECO:0000256" key="3">
    <source>
        <dbReference type="ARBA" id="ARBA00023015"/>
    </source>
</evidence>
<dbReference type="PANTHER" id="PTHR45714:SF39">
    <property type="entry name" value="HOMEOBOX-LEUCINE ZIPPER PROTEIN HAT14"/>
    <property type="match status" value="1"/>
</dbReference>
<feature type="compositionally biased region" description="Low complexity" evidence="10">
    <location>
        <begin position="23"/>
        <end position="35"/>
    </location>
</feature>
<keyword evidence="7 8" id="KW-0539">Nucleus</keyword>
<keyword evidence="3" id="KW-0805">Transcription regulation</keyword>
<comment type="similarity">
    <text evidence="2">Belongs to the HD-ZIP homeobox family. Class II subfamily.</text>
</comment>
<evidence type="ECO:0000256" key="9">
    <source>
        <dbReference type="RuleBase" id="RU000682"/>
    </source>
</evidence>
<accession>A0ABP0YS24</accession>
<dbReference type="CDD" id="cd00086">
    <property type="entry name" value="homeodomain"/>
    <property type="match status" value="1"/>
</dbReference>
<feature type="domain" description="Homeobox" evidence="11">
    <location>
        <begin position="150"/>
        <end position="210"/>
    </location>
</feature>
<keyword evidence="4 8" id="KW-0238">DNA-binding</keyword>
<dbReference type="InterPro" id="IPR009057">
    <property type="entry name" value="Homeodomain-like_sf"/>
</dbReference>
<keyword evidence="6" id="KW-0804">Transcription</keyword>
<dbReference type="PROSITE" id="PS50071">
    <property type="entry name" value="HOMEOBOX_2"/>
    <property type="match status" value="1"/>
</dbReference>
<keyword evidence="5 8" id="KW-0371">Homeobox</keyword>
<dbReference type="Pfam" id="PF02183">
    <property type="entry name" value="HALZ"/>
    <property type="match status" value="1"/>
</dbReference>
<evidence type="ECO:0000256" key="8">
    <source>
        <dbReference type="PROSITE-ProRule" id="PRU00108"/>
    </source>
</evidence>
<dbReference type="InterPro" id="IPR003106">
    <property type="entry name" value="Leu_zip_homeo"/>
</dbReference>
<evidence type="ECO:0000259" key="11">
    <source>
        <dbReference type="PROSITE" id="PS50071"/>
    </source>
</evidence>
<dbReference type="SUPFAM" id="SSF46689">
    <property type="entry name" value="Homeodomain-like"/>
    <property type="match status" value="1"/>
</dbReference>
<organism evidence="12 13">
    <name type="scientific">Citrullus colocynthis</name>
    <name type="common">colocynth</name>
    <dbReference type="NCBI Taxonomy" id="252529"/>
    <lineage>
        <taxon>Eukaryota</taxon>
        <taxon>Viridiplantae</taxon>
        <taxon>Streptophyta</taxon>
        <taxon>Embryophyta</taxon>
        <taxon>Tracheophyta</taxon>
        <taxon>Spermatophyta</taxon>
        <taxon>Magnoliopsida</taxon>
        <taxon>eudicotyledons</taxon>
        <taxon>Gunneridae</taxon>
        <taxon>Pentapetalae</taxon>
        <taxon>rosids</taxon>
        <taxon>fabids</taxon>
        <taxon>Cucurbitales</taxon>
        <taxon>Cucurbitaceae</taxon>
        <taxon>Benincaseae</taxon>
        <taxon>Citrullus</taxon>
    </lineage>
</organism>
<dbReference type="EMBL" id="OZ021739">
    <property type="protein sequence ID" value="CAK9322420.1"/>
    <property type="molecule type" value="Genomic_DNA"/>
</dbReference>
<evidence type="ECO:0000256" key="10">
    <source>
        <dbReference type="SAM" id="MobiDB-lite"/>
    </source>
</evidence>
<evidence type="ECO:0000256" key="7">
    <source>
        <dbReference type="ARBA" id="ARBA00023242"/>
    </source>
</evidence>
<protein>
    <recommendedName>
        <fullName evidence="11">Homeobox domain-containing protein</fullName>
    </recommendedName>
</protein>
<evidence type="ECO:0000256" key="4">
    <source>
        <dbReference type="ARBA" id="ARBA00023125"/>
    </source>
</evidence>
<dbReference type="InterPro" id="IPR017970">
    <property type="entry name" value="Homeobox_CS"/>
</dbReference>
<evidence type="ECO:0000256" key="2">
    <source>
        <dbReference type="ARBA" id="ARBA00006074"/>
    </source>
</evidence>
<feature type="region of interest" description="Disordered" evidence="10">
    <location>
        <begin position="1"/>
        <end position="85"/>
    </location>
</feature>